<gene>
    <name evidence="1" type="ORF">CCMP2556_LOCUS31477</name>
</gene>
<keyword evidence="2" id="KW-1185">Reference proteome</keyword>
<evidence type="ECO:0000313" key="2">
    <source>
        <dbReference type="Proteomes" id="UP001642484"/>
    </source>
</evidence>
<protein>
    <submittedName>
        <fullName evidence="1">Uncharacterized protein</fullName>
    </submittedName>
</protein>
<organism evidence="1 2">
    <name type="scientific">Durusdinium trenchii</name>
    <dbReference type="NCBI Taxonomy" id="1381693"/>
    <lineage>
        <taxon>Eukaryota</taxon>
        <taxon>Sar</taxon>
        <taxon>Alveolata</taxon>
        <taxon>Dinophyceae</taxon>
        <taxon>Suessiales</taxon>
        <taxon>Symbiodiniaceae</taxon>
        <taxon>Durusdinium</taxon>
    </lineage>
</organism>
<evidence type="ECO:0000313" key="1">
    <source>
        <dbReference type="EMBL" id="CAK9064074.1"/>
    </source>
</evidence>
<sequence>MPYRLYVAVCFRRFTVHHGLDIFHGCPRWFMATSSWPRSRQNFYGTDRMDFSKYAADTVVQMKAQGCSYLRTLPEDPVTGNTWCPGAKDLWGPLAYLCPESCGCANGTAEDQSDVCPSSCTGGSAYGYGY</sequence>
<comment type="caution">
    <text evidence="1">The sequence shown here is derived from an EMBL/GenBank/DDBJ whole genome shotgun (WGS) entry which is preliminary data.</text>
</comment>
<reference evidence="1 2" key="1">
    <citation type="submission" date="2024-02" db="EMBL/GenBank/DDBJ databases">
        <authorList>
            <person name="Chen Y."/>
            <person name="Shah S."/>
            <person name="Dougan E. K."/>
            <person name="Thang M."/>
            <person name="Chan C."/>
        </authorList>
    </citation>
    <scope>NUCLEOTIDE SEQUENCE [LARGE SCALE GENOMIC DNA]</scope>
</reference>
<accession>A0ABP0NNT5</accession>
<dbReference type="EMBL" id="CAXAMN010021862">
    <property type="protein sequence ID" value="CAK9064074.1"/>
    <property type="molecule type" value="Genomic_DNA"/>
</dbReference>
<proteinExistence type="predicted"/>
<name>A0ABP0NNT5_9DINO</name>
<dbReference type="Proteomes" id="UP001642484">
    <property type="component" value="Unassembled WGS sequence"/>
</dbReference>